<protein>
    <submittedName>
        <fullName evidence="2">Cell division protein FtsK</fullName>
    </submittedName>
</protein>
<keyword evidence="2" id="KW-0131">Cell cycle</keyword>
<evidence type="ECO:0000313" key="2">
    <source>
        <dbReference type="EMBL" id="KAA8477726.1"/>
    </source>
</evidence>
<organism evidence="2 3">
    <name type="scientific">Bacillus paranthracis</name>
    <dbReference type="NCBI Taxonomy" id="2026186"/>
    <lineage>
        <taxon>Bacteria</taxon>
        <taxon>Bacillati</taxon>
        <taxon>Bacillota</taxon>
        <taxon>Bacilli</taxon>
        <taxon>Bacillales</taxon>
        <taxon>Bacillaceae</taxon>
        <taxon>Bacillus</taxon>
        <taxon>Bacillus cereus group</taxon>
    </lineage>
</organism>
<keyword evidence="2" id="KW-0132">Cell division</keyword>
<keyword evidence="1" id="KW-1133">Transmembrane helix</keyword>
<sequence length="49" mass="5956">MKVVNHVKCSLMMYKKKVHEKSLIVFTIRLFYMLVLLYTIFSVKERAYI</sequence>
<dbReference type="Proteomes" id="UP000325411">
    <property type="component" value="Unassembled WGS sequence"/>
</dbReference>
<gene>
    <name evidence="2" type="ORF">FYW06_13545</name>
</gene>
<keyword evidence="1" id="KW-0812">Transmembrane</keyword>
<name>A0A5M9GT24_9BACI</name>
<dbReference type="AlphaFoldDB" id="A0A5M9GT24"/>
<proteinExistence type="predicted"/>
<reference evidence="2 3" key="1">
    <citation type="submission" date="2019-09" db="EMBL/GenBank/DDBJ databases">
        <authorList>
            <person name="Geng P."/>
            <person name="Wan X."/>
            <person name="Zhou G."/>
            <person name="Yuan Z."/>
            <person name="Hu X."/>
        </authorList>
    </citation>
    <scope>NUCLEOTIDE SEQUENCE [LARGE SCALE GENOMIC DNA]</scope>
    <source>
        <strain evidence="2 3">EFR-4</strain>
    </source>
</reference>
<dbReference type="EMBL" id="VXCE01000008">
    <property type="protein sequence ID" value="KAA8477726.1"/>
    <property type="molecule type" value="Genomic_DNA"/>
</dbReference>
<accession>A0A5M9GT24</accession>
<evidence type="ECO:0000313" key="3">
    <source>
        <dbReference type="Proteomes" id="UP000325411"/>
    </source>
</evidence>
<feature type="transmembrane region" description="Helical" evidence="1">
    <location>
        <begin position="21"/>
        <end position="41"/>
    </location>
</feature>
<keyword evidence="1" id="KW-0472">Membrane</keyword>
<evidence type="ECO:0000256" key="1">
    <source>
        <dbReference type="SAM" id="Phobius"/>
    </source>
</evidence>
<dbReference type="GO" id="GO:0051301">
    <property type="term" value="P:cell division"/>
    <property type="evidence" value="ECO:0007669"/>
    <property type="project" value="UniProtKB-KW"/>
</dbReference>
<comment type="caution">
    <text evidence="2">The sequence shown here is derived from an EMBL/GenBank/DDBJ whole genome shotgun (WGS) entry which is preliminary data.</text>
</comment>